<dbReference type="CDD" id="cd00717">
    <property type="entry name" value="URO-D"/>
    <property type="match status" value="1"/>
</dbReference>
<organism evidence="9 10">
    <name type="scientific">OM182 bacterium MED-G24</name>
    <dbReference type="NCBI Taxonomy" id="1986255"/>
    <lineage>
        <taxon>Bacteria</taxon>
        <taxon>Pseudomonadati</taxon>
        <taxon>Pseudomonadota</taxon>
        <taxon>Gammaproteobacteria</taxon>
        <taxon>OMG group</taxon>
        <taxon>OM182 clade</taxon>
    </lineage>
</organism>
<comment type="function">
    <text evidence="7">Catalyzes the decarboxylation of four acetate groups of uroporphyrinogen-III to yield coproporphyrinogen-III.</text>
</comment>
<evidence type="ECO:0000256" key="3">
    <source>
        <dbReference type="ARBA" id="ARBA00012288"/>
    </source>
</evidence>
<comment type="subunit">
    <text evidence="7">Homodimer.</text>
</comment>
<dbReference type="GO" id="GO:0006782">
    <property type="term" value="P:protoporphyrinogen IX biosynthetic process"/>
    <property type="evidence" value="ECO:0007669"/>
    <property type="project" value="UniProtKB-UniRule"/>
</dbReference>
<evidence type="ECO:0000313" key="10">
    <source>
        <dbReference type="Proteomes" id="UP000219327"/>
    </source>
</evidence>
<keyword evidence="4 7" id="KW-0210">Decarboxylase</keyword>
<evidence type="ECO:0000313" key="9">
    <source>
        <dbReference type="EMBL" id="PDH42213.1"/>
    </source>
</evidence>
<comment type="subcellular location">
    <subcellularLocation>
        <location evidence="7">Cytoplasm</location>
    </subcellularLocation>
</comment>
<dbReference type="GO" id="GO:0005829">
    <property type="term" value="C:cytosol"/>
    <property type="evidence" value="ECO:0007669"/>
    <property type="project" value="TreeGrafter"/>
</dbReference>
<dbReference type="GO" id="GO:0004853">
    <property type="term" value="F:uroporphyrinogen decarboxylase activity"/>
    <property type="evidence" value="ECO:0007669"/>
    <property type="project" value="UniProtKB-UniRule"/>
</dbReference>
<keyword evidence="7" id="KW-0963">Cytoplasm</keyword>
<dbReference type="AlphaFoldDB" id="A0A2A5X122"/>
<evidence type="ECO:0000256" key="7">
    <source>
        <dbReference type="HAMAP-Rule" id="MF_00218"/>
    </source>
</evidence>
<keyword evidence="6 7" id="KW-0627">Porphyrin biosynthesis</keyword>
<dbReference type="InterPro" id="IPR038071">
    <property type="entry name" value="UROD/MetE-like_sf"/>
</dbReference>
<feature type="binding site" evidence="7">
    <location>
        <begin position="27"/>
        <end position="31"/>
    </location>
    <ligand>
        <name>substrate</name>
    </ligand>
</feature>
<keyword evidence="5 7" id="KW-0456">Lyase</keyword>
<dbReference type="Gene3D" id="3.20.20.210">
    <property type="match status" value="1"/>
</dbReference>
<comment type="caution">
    <text evidence="7">Lacks conserved residue(s) required for the propagation of feature annotation.</text>
</comment>
<dbReference type="PANTHER" id="PTHR21091">
    <property type="entry name" value="METHYLTETRAHYDROFOLATE:HOMOCYSTEINE METHYLTRANSFERASE RELATED"/>
    <property type="match status" value="1"/>
</dbReference>
<evidence type="ECO:0000256" key="2">
    <source>
        <dbReference type="ARBA" id="ARBA00009935"/>
    </source>
</evidence>
<feature type="binding site" evidence="7">
    <location>
        <position position="208"/>
    </location>
    <ligand>
        <name>substrate</name>
    </ligand>
</feature>
<sequence>MTDLQGSTFLRACRGEKTPHTPVWLYRQAGRYMPEYHALKGNTSSLDFFKTPHMAAQATCDAQRILGVDAAILFADLLPIVEPMGLRLDYLPGVGPKIDNPVRTNEDIDAIMVQPAVEQMPYIEEAITLINRELPDGIPLIGFTGAPFTLASYAIEGQGSKNYVHAKRMMHSDSGAWHALLEKITDCVIDYGRYQIESGVSALQLFDSWVGTLSPADYSEYVMPHTMRAFRELSKTGGAGHPVPLIHFGTGNPALLPLMAEAGGDVLGVDWRADLMTVWDKTGATAVQGNLDPIILCSSVSAIESAAGKILSEVDGRPGHVFNLGHGIIPETPVDNVRRLVSLVHERTDRR</sequence>
<protein>
    <recommendedName>
        <fullName evidence="3 7">Uroporphyrinogen decarboxylase</fullName>
        <shortName evidence="7">UPD</shortName>
        <shortName evidence="7">URO-D</shortName>
        <ecNumber evidence="3 7">4.1.1.37</ecNumber>
    </recommendedName>
</protein>
<reference evidence="9 10" key="1">
    <citation type="submission" date="2017-08" db="EMBL/GenBank/DDBJ databases">
        <title>Fine stratification of microbial communities through a metagenomic profile of the photic zone.</title>
        <authorList>
            <person name="Haro-Moreno J.M."/>
            <person name="Lopez-Perez M."/>
            <person name="De La Torre J."/>
            <person name="Picazo A."/>
            <person name="Camacho A."/>
            <person name="Rodriguez-Valera F."/>
        </authorList>
    </citation>
    <scope>NUCLEOTIDE SEQUENCE [LARGE SCALE GENOMIC DNA]</scope>
    <source>
        <strain evidence="9">MED-G24</strain>
    </source>
</reference>
<dbReference type="Pfam" id="PF01208">
    <property type="entry name" value="URO-D"/>
    <property type="match status" value="1"/>
</dbReference>
<dbReference type="PANTHER" id="PTHR21091:SF169">
    <property type="entry name" value="UROPORPHYRINOGEN DECARBOXYLASE"/>
    <property type="match status" value="1"/>
</dbReference>
<evidence type="ECO:0000256" key="4">
    <source>
        <dbReference type="ARBA" id="ARBA00022793"/>
    </source>
</evidence>
<dbReference type="EC" id="4.1.1.37" evidence="3 7"/>
<dbReference type="EMBL" id="NTKD01000001">
    <property type="protein sequence ID" value="PDH42213.1"/>
    <property type="molecule type" value="Genomic_DNA"/>
</dbReference>
<feature type="site" description="Transition state stabilizer" evidence="7">
    <location>
        <position position="76"/>
    </location>
</feature>
<feature type="domain" description="Uroporphyrinogen decarboxylase (URO-D)" evidence="8">
    <location>
        <begin position="141"/>
        <end position="157"/>
    </location>
</feature>
<name>A0A2A5X122_9GAMM</name>
<dbReference type="Proteomes" id="UP000219327">
    <property type="component" value="Unassembled WGS sequence"/>
</dbReference>
<proteinExistence type="inferred from homology"/>
<dbReference type="InterPro" id="IPR006361">
    <property type="entry name" value="Uroporphyrinogen_deCO2ase_HemE"/>
</dbReference>
<feature type="binding site" evidence="7">
    <location>
        <position position="153"/>
    </location>
    <ligand>
        <name>substrate</name>
    </ligand>
</feature>
<comment type="caution">
    <text evidence="9">The sequence shown here is derived from an EMBL/GenBank/DDBJ whole genome shotgun (WGS) entry which is preliminary data.</text>
</comment>
<evidence type="ECO:0000256" key="5">
    <source>
        <dbReference type="ARBA" id="ARBA00023239"/>
    </source>
</evidence>
<feature type="binding site" evidence="7">
    <location>
        <position position="326"/>
    </location>
    <ligand>
        <name>substrate</name>
    </ligand>
</feature>
<evidence type="ECO:0000256" key="1">
    <source>
        <dbReference type="ARBA" id="ARBA00004804"/>
    </source>
</evidence>
<dbReference type="InterPro" id="IPR000257">
    <property type="entry name" value="Uroporphyrinogen_deCOase"/>
</dbReference>
<dbReference type="PROSITE" id="PS00907">
    <property type="entry name" value="UROD_2"/>
    <property type="match status" value="1"/>
</dbReference>
<comment type="catalytic activity">
    <reaction evidence="7">
        <text>uroporphyrinogen III + 4 H(+) = coproporphyrinogen III + 4 CO2</text>
        <dbReference type="Rhea" id="RHEA:19865"/>
        <dbReference type="ChEBI" id="CHEBI:15378"/>
        <dbReference type="ChEBI" id="CHEBI:16526"/>
        <dbReference type="ChEBI" id="CHEBI:57308"/>
        <dbReference type="ChEBI" id="CHEBI:57309"/>
        <dbReference type="EC" id="4.1.1.37"/>
    </reaction>
</comment>
<evidence type="ECO:0000256" key="6">
    <source>
        <dbReference type="ARBA" id="ARBA00023244"/>
    </source>
</evidence>
<dbReference type="UniPathway" id="UPA00251">
    <property type="reaction ID" value="UER00321"/>
</dbReference>
<evidence type="ECO:0000259" key="8">
    <source>
        <dbReference type="PROSITE" id="PS00907"/>
    </source>
</evidence>
<dbReference type="HAMAP" id="MF_00218">
    <property type="entry name" value="URO_D"/>
    <property type="match status" value="1"/>
</dbReference>
<comment type="similarity">
    <text evidence="2 7">Belongs to the uroporphyrinogen decarboxylase family.</text>
</comment>
<dbReference type="NCBIfam" id="TIGR01464">
    <property type="entry name" value="hemE"/>
    <property type="match status" value="1"/>
</dbReference>
<dbReference type="SUPFAM" id="SSF51726">
    <property type="entry name" value="UROD/MetE-like"/>
    <property type="match status" value="1"/>
</dbReference>
<comment type="pathway">
    <text evidence="1 7">Porphyrin-containing compound metabolism; protoporphyrin-IX biosynthesis; coproporphyrinogen-III from 5-aminolevulinate: step 4/4.</text>
</comment>
<gene>
    <name evidence="7" type="primary">hemE</name>
    <name evidence="9" type="ORF">CNE99_00430</name>
</gene>
<accession>A0A2A5X122</accession>
<feature type="binding site" evidence="7">
    <location>
        <position position="76"/>
    </location>
    <ligand>
        <name>substrate</name>
    </ligand>
</feature>